<gene>
    <name evidence="2" type="ORF">g.39875</name>
</gene>
<feature type="compositionally biased region" description="Basic and acidic residues" evidence="1">
    <location>
        <begin position="40"/>
        <end position="49"/>
    </location>
</feature>
<feature type="region of interest" description="Disordered" evidence="1">
    <location>
        <begin position="329"/>
        <end position="351"/>
    </location>
</feature>
<feature type="region of interest" description="Disordered" evidence="1">
    <location>
        <begin position="1"/>
        <end position="87"/>
    </location>
</feature>
<feature type="non-terminal residue" evidence="2">
    <location>
        <position position="1"/>
    </location>
</feature>
<protein>
    <submittedName>
        <fullName evidence="2">Uncharacterized protein</fullName>
    </submittedName>
</protein>
<name>A0A1B6GXC1_9HEMI</name>
<evidence type="ECO:0000313" key="2">
    <source>
        <dbReference type="EMBL" id="JAS67064.1"/>
    </source>
</evidence>
<feature type="region of interest" description="Disordered" evidence="1">
    <location>
        <begin position="423"/>
        <end position="456"/>
    </location>
</feature>
<proteinExistence type="predicted"/>
<reference evidence="2" key="1">
    <citation type="submission" date="2015-11" db="EMBL/GenBank/DDBJ databases">
        <title>De novo transcriptome assembly of four potential Pierce s Disease insect vectors from Arizona vineyards.</title>
        <authorList>
            <person name="Tassone E.E."/>
        </authorList>
    </citation>
    <scope>NUCLEOTIDE SEQUENCE</scope>
</reference>
<organism evidence="2">
    <name type="scientific">Cuerna arida</name>
    <dbReference type="NCBI Taxonomy" id="1464854"/>
    <lineage>
        <taxon>Eukaryota</taxon>
        <taxon>Metazoa</taxon>
        <taxon>Ecdysozoa</taxon>
        <taxon>Arthropoda</taxon>
        <taxon>Hexapoda</taxon>
        <taxon>Insecta</taxon>
        <taxon>Pterygota</taxon>
        <taxon>Neoptera</taxon>
        <taxon>Paraneoptera</taxon>
        <taxon>Hemiptera</taxon>
        <taxon>Auchenorrhyncha</taxon>
        <taxon>Membracoidea</taxon>
        <taxon>Cicadellidae</taxon>
        <taxon>Cicadellinae</taxon>
        <taxon>Proconiini</taxon>
        <taxon>Cuerna</taxon>
    </lineage>
</organism>
<sequence length="456" mass="49574">KTLQFAGRFVTPKYEEENDDPPVMNIKAETDTNLPGQEIIKTEEKEAGEKSQGSSQDKKKGKPKTVSKSSEKILKSVKVSQVEPMSSVTDVDEIVRKKTTTQVSTKFIQSEEGESSTPRVTKSEGIVVKLDDEHSTSEDRSFKTALQFSVSGVVTSAVQEDTDQNVKHVESDDALKSLKVIKPIKTTLKVESKTSNTLSDQIDVGGKASDVTSKRLGTLVEKTMHFAESVASPLPTYSKTTIVETKGNVAENVQSSHGLPDSGRLSQAMEGFEADSRPSSQITEEGYPEVKWTTTESVTKTALPPTTRSKGSALEKTEYIVENVDQPVHDPKLHEPAKLAKPRKTSKKENIQEALSESTTIAITGDATVKETGSKTEVTTPIDSTGTGFGSLVAKTLQFAGSLVTPKYEEENDDPSVMYIKAETDTNLPGQEIINTEEKEAEKKSQGSPQDKKKGK</sequence>
<feature type="compositionally biased region" description="Basic and acidic residues" evidence="1">
    <location>
        <begin position="436"/>
        <end position="445"/>
    </location>
</feature>
<dbReference type="EMBL" id="GECZ01002705">
    <property type="protein sequence ID" value="JAS67064.1"/>
    <property type="molecule type" value="Transcribed_RNA"/>
</dbReference>
<accession>A0A1B6GXC1</accession>
<feature type="non-terminal residue" evidence="2">
    <location>
        <position position="456"/>
    </location>
</feature>
<evidence type="ECO:0000256" key="1">
    <source>
        <dbReference type="SAM" id="MobiDB-lite"/>
    </source>
</evidence>
<feature type="compositionally biased region" description="Basic and acidic residues" evidence="1">
    <location>
        <begin position="329"/>
        <end position="338"/>
    </location>
</feature>
<dbReference type="AlphaFoldDB" id="A0A1B6GXC1"/>
<feature type="region of interest" description="Disordered" evidence="1">
    <location>
        <begin position="102"/>
        <end position="126"/>
    </location>
</feature>